<comment type="caution">
    <text evidence="3">The sequence shown here is derived from an EMBL/GenBank/DDBJ whole genome shotgun (WGS) entry which is preliminary data.</text>
</comment>
<feature type="region of interest" description="Disordered" evidence="1">
    <location>
        <begin position="175"/>
        <end position="196"/>
    </location>
</feature>
<protein>
    <recommendedName>
        <fullName evidence="5">T9SS C-terminal target domain-containing protein</fullName>
    </recommendedName>
</protein>
<organism evidence="3 4">
    <name type="scientific">Flavobacterium arsenatis</name>
    <dbReference type="NCBI Taxonomy" id="1484332"/>
    <lineage>
        <taxon>Bacteria</taxon>
        <taxon>Pseudomonadati</taxon>
        <taxon>Bacteroidota</taxon>
        <taxon>Flavobacteriia</taxon>
        <taxon>Flavobacteriales</taxon>
        <taxon>Flavobacteriaceae</taxon>
        <taxon>Flavobacterium</taxon>
    </lineage>
</organism>
<feature type="compositionally biased region" description="Low complexity" evidence="1">
    <location>
        <begin position="176"/>
        <end position="187"/>
    </location>
</feature>
<evidence type="ECO:0000313" key="4">
    <source>
        <dbReference type="Proteomes" id="UP001255185"/>
    </source>
</evidence>
<proteinExistence type="predicted"/>
<keyword evidence="2" id="KW-0732">Signal</keyword>
<evidence type="ECO:0008006" key="5">
    <source>
        <dbReference type="Google" id="ProtNLM"/>
    </source>
</evidence>
<feature type="signal peptide" evidence="2">
    <location>
        <begin position="1"/>
        <end position="22"/>
    </location>
</feature>
<feature type="chain" id="PRO_5046117567" description="T9SS C-terminal target domain-containing protein" evidence="2">
    <location>
        <begin position="23"/>
        <end position="228"/>
    </location>
</feature>
<sequence length="228" mass="24897">MNRKYACFSTLLLFLAGPAVHSQDILWEKSYGGRHAEYLFDIQPTADYGFILGGSSLSMKSGNKTDPGSGDLDYWIWKMDEHGGAEWQKSFGGGASDLLQSIRTTHDGGFLLAGTSNSPKGFQKTVEGHGGNDYWVVKLDAKGDQMWQRCFGGIGQDDLQTAVVARDGGYLLAGTSNSSAPAKNSKAGEGTKKENTRGNTDYWLIKIDADGNEQWQRTYGGKYADQLR</sequence>
<reference evidence="3 4" key="1">
    <citation type="submission" date="2023-07" db="EMBL/GenBank/DDBJ databases">
        <title>Sorghum-associated microbial communities from plants grown in Nebraska, USA.</title>
        <authorList>
            <person name="Schachtman D."/>
        </authorList>
    </citation>
    <scope>NUCLEOTIDE SEQUENCE [LARGE SCALE GENOMIC DNA]</scope>
    <source>
        <strain evidence="3 4">3773</strain>
    </source>
</reference>
<gene>
    <name evidence="3" type="ORF">J2X31_001829</name>
</gene>
<name>A0ABU1TPD9_9FLAO</name>
<dbReference type="Proteomes" id="UP001255185">
    <property type="component" value="Unassembled WGS sequence"/>
</dbReference>
<keyword evidence="4" id="KW-1185">Reference proteome</keyword>
<evidence type="ECO:0000313" key="3">
    <source>
        <dbReference type="EMBL" id="MDR6967817.1"/>
    </source>
</evidence>
<evidence type="ECO:0000256" key="2">
    <source>
        <dbReference type="SAM" id="SignalP"/>
    </source>
</evidence>
<accession>A0ABU1TPD9</accession>
<dbReference type="PANTHER" id="PTHR42754">
    <property type="entry name" value="ENDOGLUCANASE"/>
    <property type="match status" value="1"/>
</dbReference>
<feature type="non-terminal residue" evidence="3">
    <location>
        <position position="228"/>
    </location>
</feature>
<dbReference type="EMBL" id="JAVDVI010000006">
    <property type="protein sequence ID" value="MDR6967817.1"/>
    <property type="molecule type" value="Genomic_DNA"/>
</dbReference>
<evidence type="ECO:0000256" key="1">
    <source>
        <dbReference type="SAM" id="MobiDB-lite"/>
    </source>
</evidence>
<dbReference type="PANTHER" id="PTHR42754:SF1">
    <property type="entry name" value="LIPOPROTEIN"/>
    <property type="match status" value="1"/>
</dbReference>